<evidence type="ECO:0000256" key="5">
    <source>
        <dbReference type="ARBA" id="ARBA00022691"/>
    </source>
</evidence>
<sequence>MHTPVLSKEISFLLNSALPFLSSFTFVDGTFGRGGHTNIVLNLFPENKIWAFDRDPEAIDWGKSHSEYQSVFWVNDCFSQFDCYVDQRISGMILDLGVSSPQLDQAERGFSFRFCGPLDMRMSKTGLSAKDLLKNTSEKELSHIFWTYGQERRARYFAKVIKQYKGPLETTTDLATCICNSLGIRRKTFGFHPATRIFQALRIVVNQELEVLSQTLPKAISALAPFGILIVISFHSLEDGIVKRAIQSCPKEAFRFSKKPLVPSNLEIKQNPRARSAKMRWIQRWEK</sequence>
<feature type="binding site" evidence="6">
    <location>
        <position position="102"/>
    </location>
    <ligand>
        <name>S-adenosyl-L-methionine</name>
        <dbReference type="ChEBI" id="CHEBI:59789"/>
    </ligand>
</feature>
<comment type="subcellular location">
    <subcellularLocation>
        <location evidence="6">Cytoplasm</location>
    </subcellularLocation>
</comment>
<dbReference type="PANTHER" id="PTHR11265:SF0">
    <property type="entry name" value="12S RRNA N4-METHYLCYTIDINE METHYLTRANSFERASE"/>
    <property type="match status" value="1"/>
</dbReference>
<evidence type="ECO:0000313" key="8">
    <source>
        <dbReference type="Proteomes" id="UP000019112"/>
    </source>
</evidence>
<comment type="function">
    <text evidence="6">Specifically methylates the N4 position of cytidine in position 1402 (C1402) of 16S rRNA.</text>
</comment>
<reference evidence="7 8" key="1">
    <citation type="journal article" date="2014" name="FEMS Microbiol. Lett.">
        <title>Draft genome sequences of three Holospora species (Holospora obtusa, Holospora undulata, and Holospora elegans), endonuclear symbiotic bacteria of the ciliate Paramecium caudatum.</title>
        <authorList>
            <person name="Dohra H."/>
            <person name="Tanaka K."/>
            <person name="Suzuki T."/>
            <person name="Fujishima M."/>
            <person name="Suzuki H."/>
        </authorList>
    </citation>
    <scope>NUCLEOTIDE SEQUENCE [LARGE SCALE GENOMIC DNA]</scope>
    <source>
        <strain evidence="7 8">F1</strain>
    </source>
</reference>
<evidence type="ECO:0000313" key="7">
    <source>
        <dbReference type="EMBL" id="ETZ07124.1"/>
    </source>
</evidence>
<dbReference type="GO" id="GO:0070475">
    <property type="term" value="P:rRNA base methylation"/>
    <property type="evidence" value="ECO:0007669"/>
    <property type="project" value="UniProtKB-UniRule"/>
</dbReference>
<accession>W6TEG2</accession>
<dbReference type="NCBIfam" id="TIGR00006">
    <property type="entry name" value="16S rRNA (cytosine(1402)-N(4))-methyltransferase RsmH"/>
    <property type="match status" value="1"/>
</dbReference>
<dbReference type="PIRSF" id="PIRSF004486">
    <property type="entry name" value="MraW"/>
    <property type="match status" value="1"/>
</dbReference>
<dbReference type="InterPro" id="IPR029063">
    <property type="entry name" value="SAM-dependent_MTases_sf"/>
</dbReference>
<comment type="similarity">
    <text evidence="1 6">Belongs to the methyltransferase superfamily. RsmH family.</text>
</comment>
<dbReference type="EMBL" id="AWTR02000062">
    <property type="protein sequence ID" value="ETZ07124.1"/>
    <property type="molecule type" value="Genomic_DNA"/>
</dbReference>
<dbReference type="SUPFAM" id="SSF53335">
    <property type="entry name" value="S-adenosyl-L-methionine-dependent methyltransferases"/>
    <property type="match status" value="1"/>
</dbReference>
<evidence type="ECO:0000256" key="1">
    <source>
        <dbReference type="ARBA" id="ARBA00010396"/>
    </source>
</evidence>
<comment type="caution">
    <text evidence="7">The sequence shown here is derived from an EMBL/GenBank/DDBJ whole genome shotgun (WGS) entry which is preliminary data.</text>
</comment>
<feature type="binding site" evidence="6">
    <location>
        <position position="78"/>
    </location>
    <ligand>
        <name>S-adenosyl-L-methionine</name>
        <dbReference type="ChEBI" id="CHEBI:59789"/>
    </ligand>
</feature>
<keyword evidence="6" id="KW-0963">Cytoplasm</keyword>
<name>W6TEG2_HOLOB</name>
<keyword evidence="2 6" id="KW-0698">rRNA processing</keyword>
<dbReference type="Proteomes" id="UP000019112">
    <property type="component" value="Unassembled WGS sequence"/>
</dbReference>
<gene>
    <name evidence="6" type="primary">rsmH</name>
    <name evidence="7" type="ORF">P618_200667</name>
</gene>
<dbReference type="InterPro" id="IPR023397">
    <property type="entry name" value="SAM-dep_MeTrfase_MraW_recog"/>
</dbReference>
<dbReference type="HAMAP" id="MF_01007">
    <property type="entry name" value="16SrRNA_methyltr_H"/>
    <property type="match status" value="1"/>
</dbReference>
<comment type="catalytic activity">
    <reaction evidence="6">
        <text>cytidine(1402) in 16S rRNA + S-adenosyl-L-methionine = N(4)-methylcytidine(1402) in 16S rRNA + S-adenosyl-L-homocysteine + H(+)</text>
        <dbReference type="Rhea" id="RHEA:42928"/>
        <dbReference type="Rhea" id="RHEA-COMP:10286"/>
        <dbReference type="Rhea" id="RHEA-COMP:10287"/>
        <dbReference type="ChEBI" id="CHEBI:15378"/>
        <dbReference type="ChEBI" id="CHEBI:57856"/>
        <dbReference type="ChEBI" id="CHEBI:59789"/>
        <dbReference type="ChEBI" id="CHEBI:74506"/>
        <dbReference type="ChEBI" id="CHEBI:82748"/>
        <dbReference type="EC" id="2.1.1.199"/>
    </reaction>
</comment>
<protein>
    <recommendedName>
        <fullName evidence="6">Ribosomal RNA small subunit methyltransferase H</fullName>
        <ecNumber evidence="6">2.1.1.199</ecNumber>
    </recommendedName>
    <alternativeName>
        <fullName evidence="6">16S rRNA m(4)C1402 methyltransferase</fullName>
    </alternativeName>
    <alternativeName>
        <fullName evidence="6">rRNA (cytosine-N(4)-)-methyltransferase RsmH</fullName>
    </alternativeName>
</protein>
<proteinExistence type="inferred from homology"/>
<dbReference type="STRING" id="1399147.P618_200667"/>
<dbReference type="GO" id="GO:0005737">
    <property type="term" value="C:cytoplasm"/>
    <property type="evidence" value="ECO:0007669"/>
    <property type="project" value="UniProtKB-SubCell"/>
</dbReference>
<feature type="binding site" evidence="6">
    <location>
        <begin position="34"/>
        <end position="36"/>
    </location>
    <ligand>
        <name>S-adenosyl-L-methionine</name>
        <dbReference type="ChEBI" id="CHEBI:59789"/>
    </ligand>
</feature>
<dbReference type="GO" id="GO:0071424">
    <property type="term" value="F:rRNA (cytosine-N4-)-methyltransferase activity"/>
    <property type="evidence" value="ECO:0007669"/>
    <property type="project" value="UniProtKB-UniRule"/>
</dbReference>
<organism evidence="7 8">
    <name type="scientific">Holospora obtusa F1</name>
    <dbReference type="NCBI Taxonomy" id="1399147"/>
    <lineage>
        <taxon>Bacteria</taxon>
        <taxon>Pseudomonadati</taxon>
        <taxon>Pseudomonadota</taxon>
        <taxon>Alphaproteobacteria</taxon>
        <taxon>Holosporales</taxon>
        <taxon>Holosporaceae</taxon>
        <taxon>Holospora</taxon>
    </lineage>
</organism>
<dbReference type="EC" id="2.1.1.199" evidence="6"/>
<dbReference type="InterPro" id="IPR002903">
    <property type="entry name" value="RsmH"/>
</dbReference>
<keyword evidence="5 6" id="KW-0949">S-adenosyl-L-methionine</keyword>
<dbReference type="Gene3D" id="1.10.150.170">
    <property type="entry name" value="Putative methyltransferase TM0872, insert domain"/>
    <property type="match status" value="1"/>
</dbReference>
<evidence type="ECO:0000256" key="6">
    <source>
        <dbReference type="HAMAP-Rule" id="MF_01007"/>
    </source>
</evidence>
<dbReference type="Gene3D" id="3.40.50.150">
    <property type="entry name" value="Vaccinia Virus protein VP39"/>
    <property type="match status" value="1"/>
</dbReference>
<keyword evidence="8" id="KW-1185">Reference proteome</keyword>
<keyword evidence="3 6" id="KW-0489">Methyltransferase</keyword>
<evidence type="ECO:0000256" key="4">
    <source>
        <dbReference type="ARBA" id="ARBA00022679"/>
    </source>
</evidence>
<dbReference type="RefSeq" id="WP_021827558.1">
    <property type="nucleotide sequence ID" value="NZ_AWTR02000062.1"/>
</dbReference>
<keyword evidence="4 6" id="KW-0808">Transferase</keyword>
<feature type="binding site" evidence="6">
    <location>
        <position position="53"/>
    </location>
    <ligand>
        <name>S-adenosyl-L-methionine</name>
        <dbReference type="ChEBI" id="CHEBI:59789"/>
    </ligand>
</feature>
<dbReference type="eggNOG" id="COG0275">
    <property type="taxonomic scope" value="Bacteria"/>
</dbReference>
<dbReference type="AlphaFoldDB" id="W6TEG2"/>
<dbReference type="Pfam" id="PF01795">
    <property type="entry name" value="Methyltransf_5"/>
    <property type="match status" value="1"/>
</dbReference>
<evidence type="ECO:0000256" key="2">
    <source>
        <dbReference type="ARBA" id="ARBA00022552"/>
    </source>
</evidence>
<feature type="binding site" evidence="6">
    <location>
        <position position="95"/>
    </location>
    <ligand>
        <name>S-adenosyl-L-methionine</name>
        <dbReference type="ChEBI" id="CHEBI:59789"/>
    </ligand>
</feature>
<dbReference type="PANTHER" id="PTHR11265">
    <property type="entry name" value="S-ADENOSYL-METHYLTRANSFERASE MRAW"/>
    <property type="match status" value="1"/>
</dbReference>
<dbReference type="OrthoDB" id="9806637at2"/>
<evidence type="ECO:0000256" key="3">
    <source>
        <dbReference type="ARBA" id="ARBA00022603"/>
    </source>
</evidence>
<dbReference type="SUPFAM" id="SSF81799">
    <property type="entry name" value="Putative methyltransferase TM0872, insert domain"/>
    <property type="match status" value="1"/>
</dbReference>